<proteinExistence type="predicted"/>
<dbReference type="OrthoDB" id="448496at2759"/>
<dbReference type="SMART" id="SM00852">
    <property type="entry name" value="MoCF_biosynth"/>
    <property type="match status" value="1"/>
</dbReference>
<dbReference type="VEuPathDB" id="FungiDB:AWRI3580_g2177"/>
<organism evidence="2 3">
    <name type="scientific">Hanseniaspora uvarum</name>
    <name type="common">Yeast</name>
    <name type="synonym">Kloeckera apiculata</name>
    <dbReference type="NCBI Taxonomy" id="29833"/>
    <lineage>
        <taxon>Eukaryota</taxon>
        <taxon>Fungi</taxon>
        <taxon>Dikarya</taxon>
        <taxon>Ascomycota</taxon>
        <taxon>Saccharomycotina</taxon>
        <taxon>Saccharomycetes</taxon>
        <taxon>Saccharomycodales</taxon>
        <taxon>Saccharomycodaceae</taxon>
        <taxon>Hanseniaspora</taxon>
    </lineage>
</organism>
<dbReference type="EMBL" id="LPNN01000004">
    <property type="protein sequence ID" value="OEJ89089.1"/>
    <property type="molecule type" value="Genomic_DNA"/>
</dbReference>
<reference evidence="3" key="1">
    <citation type="journal article" date="2016" name="Genome Announc.">
        <title>Genome sequences of three species of Hanseniaspora isolated from spontaneous wine fermentations.</title>
        <authorList>
            <person name="Sternes P.R."/>
            <person name="Lee D."/>
            <person name="Kutyna D.R."/>
            <person name="Borneman A.R."/>
        </authorList>
    </citation>
    <scope>NUCLEOTIDE SEQUENCE [LARGE SCALE GENOMIC DNA]</scope>
    <source>
        <strain evidence="3">AWRI3580</strain>
    </source>
</reference>
<comment type="caution">
    <text evidence="2">The sequence shown here is derived from an EMBL/GenBank/DDBJ whole genome shotgun (WGS) entry which is preliminary data.</text>
</comment>
<dbReference type="AlphaFoldDB" id="A0A1E5RQD2"/>
<dbReference type="PANTHER" id="PTHR47675">
    <property type="entry name" value="MOLYBDOPTERIN BINDING DOMAIN PROTEIN (AFU_ORTHOLOGUE AFUA_5G11210)"/>
    <property type="match status" value="1"/>
</dbReference>
<protein>
    <recommendedName>
        <fullName evidence="1">MoaB/Mog domain-containing protein</fullName>
    </recommendedName>
</protein>
<dbReference type="GO" id="GO:0042726">
    <property type="term" value="P:flavin-containing compound metabolic process"/>
    <property type="evidence" value="ECO:0007669"/>
    <property type="project" value="TreeGrafter"/>
</dbReference>
<dbReference type="InterPro" id="IPR036425">
    <property type="entry name" value="MoaB/Mog-like_dom_sf"/>
</dbReference>
<accession>A0A1E5RQD2</accession>
<dbReference type="Pfam" id="PF00994">
    <property type="entry name" value="MoCF_biosynth"/>
    <property type="match status" value="1"/>
</dbReference>
<sequence length="292" mass="33211">MPNTYKTIKAACVIIGDEVLNGKITDTNSKFFSKYCYGLGIKLTEICIIGDEPEHILSTCKRLSTYNDFIVTTGSTGPTPDDVAYDCLSKIYDDTPLKLSKTCVDRMERINAPTKRFSGQALQDHYRMATLPSGPNTSEDYPIEASWVPVAGIHNQIFIFPGIPQLFEKMITGMTDKFKKIYNLKENHYKRYYIKTKYGESSMSRFLRELQDKATKVSPEVKIGSYPHWGMGFNTISVLGLEEHDELLQQLKSEVIAKLEGEEITEEEEQSYSEKRIEKETDDGYKVVKDSV</sequence>
<keyword evidence="3" id="KW-1185">Reference proteome</keyword>
<dbReference type="STRING" id="29833.A0A1E5RQD2"/>
<dbReference type="PANTHER" id="PTHR47675:SF1">
    <property type="entry name" value="MOLYBDOPTERIN BINDING DOMAIN PROTEIN (AFU_ORTHOLOGUE AFUA_5G11210)"/>
    <property type="match status" value="1"/>
</dbReference>
<dbReference type="SUPFAM" id="SSF53218">
    <property type="entry name" value="Molybdenum cofactor biosynthesis proteins"/>
    <property type="match status" value="1"/>
</dbReference>
<evidence type="ECO:0000313" key="3">
    <source>
        <dbReference type="Proteomes" id="UP000095358"/>
    </source>
</evidence>
<gene>
    <name evidence="2" type="ORF">AWRI3580_g2177</name>
</gene>
<dbReference type="Gene3D" id="3.40.980.10">
    <property type="entry name" value="MoaB/Mog-like domain"/>
    <property type="match status" value="1"/>
</dbReference>
<dbReference type="Proteomes" id="UP000095358">
    <property type="component" value="Unassembled WGS sequence"/>
</dbReference>
<evidence type="ECO:0000259" key="1">
    <source>
        <dbReference type="SMART" id="SM00852"/>
    </source>
</evidence>
<evidence type="ECO:0000313" key="2">
    <source>
        <dbReference type="EMBL" id="OEJ89089.1"/>
    </source>
</evidence>
<dbReference type="InterPro" id="IPR001453">
    <property type="entry name" value="MoaB/Mog_dom"/>
</dbReference>
<dbReference type="GO" id="GO:0047884">
    <property type="term" value="F:FAD diphosphatase activity"/>
    <property type="evidence" value="ECO:0007669"/>
    <property type="project" value="TreeGrafter"/>
</dbReference>
<feature type="domain" description="MoaB/Mog" evidence="1">
    <location>
        <begin position="11"/>
        <end position="182"/>
    </location>
</feature>
<name>A0A1E5RQD2_HANUV</name>